<evidence type="ECO:0000313" key="3">
    <source>
        <dbReference type="Proteomes" id="UP001597283"/>
    </source>
</evidence>
<name>A0ABW4N973_9SPHN</name>
<sequence length="99" mass="10147">MKLLAGLAAILAIAGTAPAIAQTGYYTATPKAELTKTNLITRSTMWKCAAGTCTAPRAGERDAVLCELVVQRVGALSSFTVAGTAFGDEALAKCNARAK</sequence>
<dbReference type="RefSeq" id="WP_380938967.1">
    <property type="nucleotide sequence ID" value="NZ_JBHUFC010000002.1"/>
</dbReference>
<proteinExistence type="predicted"/>
<dbReference type="EMBL" id="JBHUFC010000002">
    <property type="protein sequence ID" value="MFD1786723.1"/>
    <property type="molecule type" value="Genomic_DNA"/>
</dbReference>
<evidence type="ECO:0000256" key="1">
    <source>
        <dbReference type="SAM" id="SignalP"/>
    </source>
</evidence>
<protein>
    <submittedName>
        <fullName evidence="2">Uncharacterized protein</fullName>
    </submittedName>
</protein>
<dbReference type="Proteomes" id="UP001597283">
    <property type="component" value="Unassembled WGS sequence"/>
</dbReference>
<comment type="caution">
    <text evidence="2">The sequence shown here is derived from an EMBL/GenBank/DDBJ whole genome shotgun (WGS) entry which is preliminary data.</text>
</comment>
<keyword evidence="3" id="KW-1185">Reference proteome</keyword>
<keyword evidence="1" id="KW-0732">Signal</keyword>
<dbReference type="NCBIfam" id="NF047636">
    <property type="entry name" value="CC_3452_fam"/>
    <property type="match status" value="1"/>
</dbReference>
<feature type="chain" id="PRO_5046951701" evidence="1">
    <location>
        <begin position="22"/>
        <end position="99"/>
    </location>
</feature>
<feature type="signal peptide" evidence="1">
    <location>
        <begin position="1"/>
        <end position="21"/>
    </location>
</feature>
<dbReference type="InterPro" id="IPR058513">
    <property type="entry name" value="DUF8200"/>
</dbReference>
<evidence type="ECO:0000313" key="2">
    <source>
        <dbReference type="EMBL" id="MFD1786723.1"/>
    </source>
</evidence>
<accession>A0ABW4N973</accession>
<reference evidence="3" key="1">
    <citation type="journal article" date="2019" name="Int. J. Syst. Evol. Microbiol.">
        <title>The Global Catalogue of Microorganisms (GCM) 10K type strain sequencing project: providing services to taxonomists for standard genome sequencing and annotation.</title>
        <authorList>
            <consortium name="The Broad Institute Genomics Platform"/>
            <consortium name="The Broad Institute Genome Sequencing Center for Infectious Disease"/>
            <person name="Wu L."/>
            <person name="Ma J."/>
        </authorList>
    </citation>
    <scope>NUCLEOTIDE SEQUENCE [LARGE SCALE GENOMIC DNA]</scope>
    <source>
        <strain evidence="3">Q85</strain>
    </source>
</reference>
<organism evidence="2 3">
    <name type="scientific">Sphingomonas floccifaciens</name>
    <dbReference type="NCBI Taxonomy" id="1844115"/>
    <lineage>
        <taxon>Bacteria</taxon>
        <taxon>Pseudomonadati</taxon>
        <taxon>Pseudomonadota</taxon>
        <taxon>Alphaproteobacteria</taxon>
        <taxon>Sphingomonadales</taxon>
        <taxon>Sphingomonadaceae</taxon>
        <taxon>Sphingomonas</taxon>
    </lineage>
</organism>
<dbReference type="Pfam" id="PF26624">
    <property type="entry name" value="DUF8200"/>
    <property type="match status" value="1"/>
</dbReference>
<dbReference type="InterPro" id="IPR058067">
    <property type="entry name" value="CC_3452-like"/>
</dbReference>
<gene>
    <name evidence="2" type="ORF">ACFSC3_03965</name>
</gene>